<feature type="domain" description="Ig-like" evidence="7">
    <location>
        <begin position="802"/>
        <end position="896"/>
    </location>
</feature>
<dbReference type="Gene3D" id="2.60.40.10">
    <property type="entry name" value="Immunoglobulins"/>
    <property type="match status" value="2"/>
</dbReference>
<dbReference type="AlphaFoldDB" id="A0AA85J745"/>
<reference evidence="9" key="2">
    <citation type="submission" date="2023-11" db="UniProtKB">
        <authorList>
            <consortium name="WormBaseParasite"/>
        </authorList>
    </citation>
    <scope>IDENTIFICATION</scope>
</reference>
<reference evidence="8" key="1">
    <citation type="submission" date="2022-06" db="EMBL/GenBank/DDBJ databases">
        <authorList>
            <person name="Berger JAMES D."/>
            <person name="Berger JAMES D."/>
        </authorList>
    </citation>
    <scope>NUCLEOTIDE SEQUENCE [LARGE SCALE GENOMIC DNA]</scope>
</reference>
<evidence type="ECO:0000256" key="1">
    <source>
        <dbReference type="ARBA" id="ARBA00004479"/>
    </source>
</evidence>
<keyword evidence="8" id="KW-1185">Reference proteome</keyword>
<dbReference type="GO" id="GO:0005886">
    <property type="term" value="C:plasma membrane"/>
    <property type="evidence" value="ECO:0007669"/>
    <property type="project" value="TreeGrafter"/>
</dbReference>
<dbReference type="GO" id="GO:0050839">
    <property type="term" value="F:cell adhesion molecule binding"/>
    <property type="evidence" value="ECO:0007669"/>
    <property type="project" value="TreeGrafter"/>
</dbReference>
<sequence length="1251" mass="140802">MVIHCKSSLNTILIIVFNIFLSRWNYFSITTCGGLLCLSSFLYSTESKYNQYHYYYYSSSNSSTALPPSSSSSSSTQQPVDSYLRGPENQSVLYNTNTIMHCRVYNRNYNISTKLKAFYEHYLSVQWIIDGFGVNNESLKAVHGERYSMPGPVEQGNFDLHIKNAQLEDEASFICQANIKIYSNSGSPPYLDTITSKPAYLTVIYPPSELTLMRVSHSSSDKRGQILHGANSVNMMSNTHLPNYAGDSHHEYSTEDPLDPLIDQDLSRIVADDPEIESSYVYNKNFVHPGNQPSDLQSTPQINSLKTIATSQVSSIQSEDTTPQLTPKLWIPENKQLIVACRTSPSKPVTTIQWHLAGTLLFKNPGLSEYFIGVGRPQLNDTESQYFSNNQNHPIQYSIEEKILNVSDKLLTMQKDDKLTHGSEVVENDSHEKNLTDEILMQITHSQLTLLVQRRFQGWQLDCGVSNSEDFMPAKLPTITSILEPMYIESVKIHIINHSEYENFHEGQSVNFECLTKTNPKSPLYSWTIGNSIPSMEYEPLNVILDTRIESKGDADNKHEHSLIALQSDASILQLTVNRAMHQKRLRCWVGIETPDLMHHITNVSLQGFLSNKALTCVSDCRKLKNTLRKRLKNMIWAKGEYRLEVTYGPAFLTPMNDLLSGELGQMLNLECTADSNPESDVSLYHIGPEGQILLEDLTKLELVQYQRHSHMAATLRGQENRLESQHVFWNSEAEVTEFNTTILKSVIYSSGRKLLASKVKHVSYKLHLSTHLHFGFYACVAQSRGYPPIYRAIYVGQAASPKIVKTDQIIGYDENSAKLFCLVYSIPRPTVHQIMWSKNGVVLKPDKRLLIYQEKTHRGVKSVLVFRKLRSTDFSTYNCTVFNDYGSDWRLISLTDDSKWSLTFAIGSGLAALLATVFVTVICCFIKYARMRRINSKNRLKFFEGSTVQKNNGSEDVHNDMELQTMLGSKSPQSAVLGSNYNENINMNTSKNEYYPIHSQYKSDIGTLTNDSGILKYTSYDLNSQTHRSDTNTDFIKENYTNYPSDANSGSSPLPFSHLYLSPVKPPLPSSLNSTTGSYHHHDPYCELQQQVNAQMNSIVNTLSPLNTPDYPMNIISSLKHSDITPLVHTNSLARGSTHMENSACSQQTTFSNETSSSSPLGPIFLMTSDINYPPGMHYSTANSTTTTVLLPPVVFEATNDQSVLCNPYNSLCSNTSVVLNTNNNNNDISVASDISFLPFSVNNVNQQQT</sequence>
<dbReference type="GO" id="GO:0005911">
    <property type="term" value="C:cell-cell junction"/>
    <property type="evidence" value="ECO:0007669"/>
    <property type="project" value="TreeGrafter"/>
</dbReference>
<dbReference type="InterPro" id="IPR013098">
    <property type="entry name" value="Ig_I-set"/>
</dbReference>
<dbReference type="PANTHER" id="PTHR11640">
    <property type="entry name" value="NEPHRIN"/>
    <property type="match status" value="1"/>
</dbReference>
<dbReference type="PROSITE" id="PS50835">
    <property type="entry name" value="IG_LIKE"/>
    <property type="match status" value="3"/>
</dbReference>
<feature type="transmembrane region" description="Helical" evidence="6">
    <location>
        <begin position="901"/>
        <end position="930"/>
    </location>
</feature>
<evidence type="ECO:0000256" key="4">
    <source>
        <dbReference type="ARBA" id="ARBA00023180"/>
    </source>
</evidence>
<keyword evidence="4" id="KW-0325">Glycoprotein</keyword>
<dbReference type="InterPro" id="IPR007110">
    <property type="entry name" value="Ig-like_dom"/>
</dbReference>
<dbReference type="InterPro" id="IPR003599">
    <property type="entry name" value="Ig_sub"/>
</dbReference>
<dbReference type="InterPro" id="IPR036179">
    <property type="entry name" value="Ig-like_dom_sf"/>
</dbReference>
<evidence type="ECO:0000259" key="7">
    <source>
        <dbReference type="PROSITE" id="PS50835"/>
    </source>
</evidence>
<evidence type="ECO:0000256" key="3">
    <source>
        <dbReference type="ARBA" id="ARBA00023157"/>
    </source>
</evidence>
<dbReference type="PANTHER" id="PTHR11640:SF31">
    <property type="entry name" value="IRREGULAR CHIASM C-ROUGHEST PROTEIN-RELATED"/>
    <property type="match status" value="1"/>
</dbReference>
<feature type="domain" description="Ig-like" evidence="7">
    <location>
        <begin position="68"/>
        <end position="195"/>
    </location>
</feature>
<dbReference type="InterPro" id="IPR051275">
    <property type="entry name" value="Cell_adhesion_signaling"/>
</dbReference>
<organism evidence="8 9">
    <name type="scientific">Trichobilharzia regenti</name>
    <name type="common">Nasal bird schistosome</name>
    <dbReference type="NCBI Taxonomy" id="157069"/>
    <lineage>
        <taxon>Eukaryota</taxon>
        <taxon>Metazoa</taxon>
        <taxon>Spiralia</taxon>
        <taxon>Lophotrochozoa</taxon>
        <taxon>Platyhelminthes</taxon>
        <taxon>Trematoda</taxon>
        <taxon>Digenea</taxon>
        <taxon>Strigeidida</taxon>
        <taxon>Schistosomatoidea</taxon>
        <taxon>Schistosomatidae</taxon>
        <taxon>Trichobilharzia</taxon>
    </lineage>
</organism>
<evidence type="ECO:0000256" key="2">
    <source>
        <dbReference type="ARBA" id="ARBA00023136"/>
    </source>
</evidence>
<keyword evidence="5" id="KW-0393">Immunoglobulin domain</keyword>
<keyword evidence="6" id="KW-1133">Transmembrane helix</keyword>
<evidence type="ECO:0000313" key="9">
    <source>
        <dbReference type="WBParaSite" id="TREG1_133470.2"/>
    </source>
</evidence>
<feature type="domain" description="Ig-like" evidence="7">
    <location>
        <begin position="477"/>
        <end position="588"/>
    </location>
</feature>
<dbReference type="SUPFAM" id="SSF48726">
    <property type="entry name" value="Immunoglobulin"/>
    <property type="match status" value="2"/>
</dbReference>
<keyword evidence="2 6" id="KW-0472">Membrane</keyword>
<dbReference type="InterPro" id="IPR013783">
    <property type="entry name" value="Ig-like_fold"/>
</dbReference>
<evidence type="ECO:0000313" key="8">
    <source>
        <dbReference type="Proteomes" id="UP000050795"/>
    </source>
</evidence>
<comment type="subcellular location">
    <subcellularLocation>
        <location evidence="1">Membrane</location>
        <topology evidence="1">Single-pass type I membrane protein</topology>
    </subcellularLocation>
</comment>
<name>A0AA85J745_TRIRE</name>
<keyword evidence="3" id="KW-1015">Disulfide bond</keyword>
<dbReference type="SMART" id="SM00409">
    <property type="entry name" value="IG"/>
    <property type="match status" value="3"/>
</dbReference>
<accession>A0AA85J745</accession>
<dbReference type="Proteomes" id="UP000050795">
    <property type="component" value="Unassembled WGS sequence"/>
</dbReference>
<protein>
    <recommendedName>
        <fullName evidence="7">Ig-like domain-containing protein</fullName>
    </recommendedName>
</protein>
<evidence type="ECO:0000256" key="6">
    <source>
        <dbReference type="SAM" id="Phobius"/>
    </source>
</evidence>
<keyword evidence="6" id="KW-0812">Transmembrane</keyword>
<proteinExistence type="predicted"/>
<evidence type="ECO:0000256" key="5">
    <source>
        <dbReference type="ARBA" id="ARBA00023319"/>
    </source>
</evidence>
<dbReference type="GO" id="GO:0098609">
    <property type="term" value="P:cell-cell adhesion"/>
    <property type="evidence" value="ECO:0007669"/>
    <property type="project" value="TreeGrafter"/>
</dbReference>
<dbReference type="Pfam" id="PF07679">
    <property type="entry name" value="I-set"/>
    <property type="match status" value="1"/>
</dbReference>
<dbReference type="WBParaSite" id="TREG1_133470.2">
    <property type="protein sequence ID" value="TREG1_133470.2"/>
    <property type="gene ID" value="TREG1_133470"/>
</dbReference>